<dbReference type="VEuPathDB" id="VectorBase:MDOMA2_001966"/>
<keyword evidence="4" id="KW-0863">Zinc-finger</keyword>
<dbReference type="SMART" id="SM00868">
    <property type="entry name" value="zf-AD"/>
    <property type="match status" value="2"/>
</dbReference>
<keyword evidence="6" id="KW-0539">Nucleus</keyword>
<dbReference type="InterPro" id="IPR050888">
    <property type="entry name" value="ZnF_C2H2-type_TF"/>
</dbReference>
<feature type="region of interest" description="Disordered" evidence="7">
    <location>
        <begin position="133"/>
        <end position="165"/>
    </location>
</feature>
<dbReference type="EnsemblMetazoa" id="MDOA010266-RB">
    <property type="protein sequence ID" value="MDOA010266-PB"/>
    <property type="gene ID" value="MDOA010266"/>
</dbReference>
<dbReference type="InterPro" id="IPR036236">
    <property type="entry name" value="Znf_C2H2_sf"/>
</dbReference>
<keyword evidence="5" id="KW-0862">Zinc</keyword>
<reference evidence="8" key="1">
    <citation type="submission" date="2020-05" db="UniProtKB">
        <authorList>
            <consortium name="EnsemblMetazoa"/>
        </authorList>
    </citation>
    <scope>IDENTIFICATION</scope>
    <source>
        <strain evidence="8">Aabys</strain>
    </source>
</reference>
<evidence type="ECO:0000256" key="4">
    <source>
        <dbReference type="ARBA" id="ARBA00022771"/>
    </source>
</evidence>
<comment type="subcellular location">
    <subcellularLocation>
        <location evidence="1">Nucleus</location>
    </subcellularLocation>
</comment>
<proteinExistence type="predicted"/>
<accession>A0A1I8N0F3</accession>
<feature type="region of interest" description="Disordered" evidence="7">
    <location>
        <begin position="792"/>
        <end position="835"/>
    </location>
</feature>
<evidence type="ECO:0000256" key="2">
    <source>
        <dbReference type="ARBA" id="ARBA00022723"/>
    </source>
</evidence>
<feature type="compositionally biased region" description="Polar residues" evidence="7">
    <location>
        <begin position="1064"/>
        <end position="1074"/>
    </location>
</feature>
<dbReference type="PANTHER" id="PTHR24406">
    <property type="entry name" value="TRANSCRIPTIONAL REPRESSOR CTCFL-RELATED"/>
    <property type="match status" value="1"/>
</dbReference>
<keyword evidence="2" id="KW-0479">Metal-binding</keyword>
<dbReference type="eggNOG" id="KOG1721">
    <property type="taxonomic scope" value="Eukaryota"/>
</dbReference>
<keyword evidence="3" id="KW-0677">Repeat</keyword>
<sequence length="1429" mass="161443">MPEYCRLCSVLGSDHECLYSLEGQPNSLYKLVEKYFLPAFFQVEWSQTFRYICASCRFCLTEFNKFREIACRAQRKLLELHVAAQNLPQGNWRGSTSDQVLLKTTLDAPAIPAVSQNLLSRLNIKSENLHHNVASPSSATSPDDSKDFQATFHSSSSRHSWGATDTPQNWILNTASFKRPGFENSATTEDLHDNALMAPNAHPCDRIFLNEDIRYSQALTKMAPNAKPNLDSKAKANQHLQHLTPNSDGLVDNPNPDSKSAISQHLQHLTPNSDGLVDSNAVLEYFNDLGNLAPNVSRKDYNLQLSPITPAASCSMNETSNIKHFDKPSRADGILAPNVNSSAYKNSKAEFPLKLSKMAPNDNPPLFQPTKDFQMFPHTKVLQMLSANAQVPHVRSRNNSFKNPQFLAPNVNNVKEQNYKGNPKDLQNLSLAGHKSQDTAGVPPHHSNENFEHIVSSNANISSSQYPNENFKELQVMAPNVNSLKDRKFLVRKHAKNFKAKSNGTEDPDCNEPHSNAEYLENSEVPAPGDIFPTTGVMGHTKDGQHLMPNRNNSKESFSETYHINAEDPRAEEVMAPNDRDLQNVDVGHPENLQNMAPNLNSPSIIGNSQVKDLLLLAPNTGSARNQGSMQIVAPNVNLHSTASNEHSISSRHHIFSSHQFNDEFQRNLQNMAPNVSSHLTAKNELNENLQHLAPNISDSWNLDLVNLPSKAESLEAMQIMAPNANPHSTTVYEAAVQEPNKHPNKDVAESLQMMAPNVNLHSSAISEANKNPSYKVSEGSQFMAPNVNLHSSAIPDANKHPNKDVADSSQIMAPNVNPHSTEVPEPNKNPSYKVSEASQIMAPNVNSTSIPYSNVEQPEMSQIQEQNSNEYFLDSEENEDFSLSASEWSGGESDDYASSDDSNTSDDDDIPLAEYKQKIRSSNQRKSLQESTKNMIGSRANENPGTNGASEERNHFENQIPTENPKRHKTAYDFDVSDEDIKNEVDGSFCQASGENFFPRSSFSAKPPPSPKPVWKIKREHETAGEIYYSQNQGNMPTEQVPPNIRGHKRAFDFDLSDEETQDPTSNGHNFNESQDEWDEFSQPTALGPPAAYKYDSPDDDELANSGHFSTNTPRSTKTFSYRNHLKRPQTLEEYDDLIAKWRPSLECRICKANCNRFRQLQLHFSEHHPDEECYVQCCRLQLRYRYEFEKHIYYHRVEGAYKCDICYAIFTQLSGLDRHHSRYHRPGPIDAEVETLKCHKCGKEFREKFKCRVHQNYCEGGQAEGPRPITCPDCGKSFKCKKILRTHRIQYHRENAVSQCHICDKILSCPANLRYHLLCHGSERKYACTVCHKTFKDANRRREHIRALHVEEYKEHLKKKFELRKNKKCDQCDKVYRTSTALKEHKAQHEGITALYKCKYCTKSYKYSSNMAAHVQRVHPTKYRGKS</sequence>
<feature type="compositionally biased region" description="Acidic residues" evidence="7">
    <location>
        <begin position="893"/>
        <end position="912"/>
    </location>
</feature>
<evidence type="ECO:0000256" key="5">
    <source>
        <dbReference type="ARBA" id="ARBA00022833"/>
    </source>
</evidence>
<name>A0A1I8N0F3_MUSDO</name>
<dbReference type="Pfam" id="PF00096">
    <property type="entry name" value="zf-C2H2"/>
    <property type="match status" value="1"/>
</dbReference>
<dbReference type="GO" id="GO:0008270">
    <property type="term" value="F:zinc ion binding"/>
    <property type="evidence" value="ECO:0007669"/>
    <property type="project" value="UniProtKB-UniRule"/>
</dbReference>
<feature type="region of interest" description="Disordered" evidence="7">
    <location>
        <begin position="1059"/>
        <end position="1121"/>
    </location>
</feature>
<feature type="compositionally biased region" description="Polar residues" evidence="7">
    <location>
        <begin position="808"/>
        <end position="821"/>
    </location>
</feature>
<dbReference type="InterPro" id="IPR013087">
    <property type="entry name" value="Znf_C2H2_type"/>
</dbReference>
<dbReference type="PROSITE" id="PS00028">
    <property type="entry name" value="ZINC_FINGER_C2H2_1"/>
    <property type="match status" value="6"/>
</dbReference>
<evidence type="ECO:0000256" key="7">
    <source>
        <dbReference type="SAM" id="MobiDB-lite"/>
    </source>
</evidence>
<feature type="compositionally biased region" description="Polar residues" evidence="7">
    <location>
        <begin position="1108"/>
        <end position="1121"/>
    </location>
</feature>
<dbReference type="Gene3D" id="3.30.160.60">
    <property type="entry name" value="Classic Zinc Finger"/>
    <property type="match status" value="4"/>
</dbReference>
<dbReference type="SMART" id="SM00355">
    <property type="entry name" value="ZnF_C2H2"/>
    <property type="match status" value="9"/>
</dbReference>
<evidence type="ECO:0000256" key="1">
    <source>
        <dbReference type="ARBA" id="ARBA00004123"/>
    </source>
</evidence>
<dbReference type="GO" id="GO:0005634">
    <property type="term" value="C:nucleus"/>
    <property type="evidence" value="ECO:0007669"/>
    <property type="project" value="UniProtKB-SubCell"/>
</dbReference>
<organism evidence="8">
    <name type="scientific">Musca domestica</name>
    <name type="common">House fly</name>
    <dbReference type="NCBI Taxonomy" id="7370"/>
    <lineage>
        <taxon>Eukaryota</taxon>
        <taxon>Metazoa</taxon>
        <taxon>Ecdysozoa</taxon>
        <taxon>Arthropoda</taxon>
        <taxon>Hexapoda</taxon>
        <taxon>Insecta</taxon>
        <taxon>Pterygota</taxon>
        <taxon>Neoptera</taxon>
        <taxon>Endopterygota</taxon>
        <taxon>Diptera</taxon>
        <taxon>Brachycera</taxon>
        <taxon>Muscomorpha</taxon>
        <taxon>Muscoidea</taxon>
        <taxon>Muscidae</taxon>
        <taxon>Musca</taxon>
    </lineage>
</organism>
<evidence type="ECO:0000256" key="6">
    <source>
        <dbReference type="ARBA" id="ARBA00023242"/>
    </source>
</evidence>
<protein>
    <submittedName>
        <fullName evidence="8">Uncharacterized protein</fullName>
    </submittedName>
</protein>
<evidence type="ECO:0000256" key="3">
    <source>
        <dbReference type="ARBA" id="ARBA00022737"/>
    </source>
</evidence>
<dbReference type="PROSITE" id="PS50157">
    <property type="entry name" value="ZINC_FINGER_C2H2_2"/>
    <property type="match status" value="7"/>
</dbReference>
<dbReference type="SUPFAM" id="SSF57667">
    <property type="entry name" value="beta-beta-alpha zinc fingers"/>
    <property type="match status" value="4"/>
</dbReference>
<dbReference type="InterPro" id="IPR012934">
    <property type="entry name" value="Znf_AD"/>
</dbReference>
<dbReference type="VEuPathDB" id="VectorBase:MDOA010266"/>
<dbReference type="PROSITE" id="PS51915">
    <property type="entry name" value="ZAD"/>
    <property type="match status" value="1"/>
</dbReference>
<evidence type="ECO:0000313" key="8">
    <source>
        <dbReference type="EnsemblMetazoa" id="MDOA010266-PB"/>
    </source>
</evidence>
<dbReference type="VEuPathDB" id="VectorBase:MDOMA2_018715"/>
<feature type="compositionally biased region" description="Polar residues" evidence="7">
    <location>
        <begin position="921"/>
        <end position="950"/>
    </location>
</feature>
<feature type="compositionally biased region" description="Basic and acidic residues" evidence="7">
    <location>
        <begin position="798"/>
        <end position="807"/>
    </location>
</feature>
<feature type="region of interest" description="Disordered" evidence="7">
    <location>
        <begin position="879"/>
        <end position="969"/>
    </location>
</feature>
<feature type="compositionally biased region" description="Polar residues" evidence="7">
    <location>
        <begin position="151"/>
        <end position="165"/>
    </location>
</feature>